<dbReference type="AlphaFoldDB" id="A0ABD1V7L5"/>
<protein>
    <submittedName>
        <fullName evidence="1">Uncharacterized protein</fullName>
    </submittedName>
</protein>
<keyword evidence="2" id="KW-1185">Reference proteome</keyword>
<dbReference type="EMBL" id="JBFOLK010000002">
    <property type="protein sequence ID" value="KAL2533340.1"/>
    <property type="molecule type" value="Genomic_DNA"/>
</dbReference>
<reference evidence="2" key="1">
    <citation type="submission" date="2024-07" db="EMBL/GenBank/DDBJ databases">
        <title>Two chromosome-level genome assemblies of Korean endemic species Abeliophyllum distichum and Forsythia ovata (Oleaceae).</title>
        <authorList>
            <person name="Jang H."/>
        </authorList>
    </citation>
    <scope>NUCLEOTIDE SEQUENCE [LARGE SCALE GENOMIC DNA]</scope>
</reference>
<accession>A0ABD1V7L5</accession>
<sequence>MGAAVVFNTRRHLWCRCHHFGRNSSAIGHHHRSSKEAAAAATAVLLYGLHLRVEVGFFNNCRQSFQCFVKIEDWPFIGKLHQSNRIAKSRTLNSSHKFRTPKSSQRDEVVNSLNCWGIVSGVCLKPSKSKVKPSRSRVLAFDVLSLEILMQ</sequence>
<proteinExistence type="predicted"/>
<comment type="caution">
    <text evidence="1">The sequence shown here is derived from an EMBL/GenBank/DDBJ whole genome shotgun (WGS) entry which is preliminary data.</text>
</comment>
<evidence type="ECO:0000313" key="2">
    <source>
        <dbReference type="Proteomes" id="UP001604336"/>
    </source>
</evidence>
<name>A0ABD1V7L5_9LAMI</name>
<organism evidence="1 2">
    <name type="scientific">Abeliophyllum distichum</name>
    <dbReference type="NCBI Taxonomy" id="126358"/>
    <lineage>
        <taxon>Eukaryota</taxon>
        <taxon>Viridiplantae</taxon>
        <taxon>Streptophyta</taxon>
        <taxon>Embryophyta</taxon>
        <taxon>Tracheophyta</taxon>
        <taxon>Spermatophyta</taxon>
        <taxon>Magnoliopsida</taxon>
        <taxon>eudicotyledons</taxon>
        <taxon>Gunneridae</taxon>
        <taxon>Pentapetalae</taxon>
        <taxon>asterids</taxon>
        <taxon>lamiids</taxon>
        <taxon>Lamiales</taxon>
        <taxon>Oleaceae</taxon>
        <taxon>Forsythieae</taxon>
        <taxon>Abeliophyllum</taxon>
    </lineage>
</organism>
<dbReference type="Proteomes" id="UP001604336">
    <property type="component" value="Unassembled WGS sequence"/>
</dbReference>
<evidence type="ECO:0000313" key="1">
    <source>
        <dbReference type="EMBL" id="KAL2533340.1"/>
    </source>
</evidence>
<gene>
    <name evidence="1" type="ORF">Adt_06691</name>
</gene>